<name>A0A2Z5FXL6_9BACT</name>
<evidence type="ECO:0000256" key="1">
    <source>
        <dbReference type="SAM" id="Phobius"/>
    </source>
</evidence>
<keyword evidence="1" id="KW-0472">Membrane</keyword>
<accession>A0A2Z5FXL6</accession>
<dbReference type="AlphaFoldDB" id="A0A2Z5FXL6"/>
<feature type="transmembrane region" description="Helical" evidence="1">
    <location>
        <begin position="24"/>
        <end position="48"/>
    </location>
</feature>
<reference evidence="2 3" key="1">
    <citation type="journal article" date="2018" name="Front. Microbiol.">
        <title>Hydrolytic Capabilities as a Key to Environmental Success: Chitinolytic and Cellulolytic Acidobacteria From Acidic Sub-arctic Soils and Boreal Peatlands.</title>
        <authorList>
            <person name="Belova S.E."/>
            <person name="Ravin N.V."/>
            <person name="Pankratov T.A."/>
            <person name="Rakitin A.L."/>
            <person name="Ivanova A.A."/>
            <person name="Beletsky A.V."/>
            <person name="Mardanov A.V."/>
            <person name="Sinninghe Damste J.S."/>
            <person name="Dedysh S.N."/>
        </authorList>
    </citation>
    <scope>NUCLEOTIDE SEQUENCE [LARGE SCALE GENOMIC DNA]</scope>
    <source>
        <strain evidence="2 3">SBC82</strain>
    </source>
</reference>
<keyword evidence="1" id="KW-0812">Transmembrane</keyword>
<sequence length="53" mass="5379">MSDLESNPAPTNSPASMSLLQGCIWFLGGLLVSGAALLAQAAVLHAIAENKAK</sequence>
<protein>
    <submittedName>
        <fullName evidence="2">Uncharacterized protein</fullName>
    </submittedName>
</protein>
<evidence type="ECO:0000313" key="3">
    <source>
        <dbReference type="Proteomes" id="UP000253606"/>
    </source>
</evidence>
<keyword evidence="1" id="KW-1133">Transmembrane helix</keyword>
<evidence type="ECO:0000313" key="2">
    <source>
        <dbReference type="EMBL" id="AXC11628.1"/>
    </source>
</evidence>
<proteinExistence type="predicted"/>
<keyword evidence="3" id="KW-1185">Reference proteome</keyword>
<organism evidence="2 3">
    <name type="scientific">Acidisarcina polymorpha</name>
    <dbReference type="NCBI Taxonomy" id="2211140"/>
    <lineage>
        <taxon>Bacteria</taxon>
        <taxon>Pseudomonadati</taxon>
        <taxon>Acidobacteriota</taxon>
        <taxon>Terriglobia</taxon>
        <taxon>Terriglobales</taxon>
        <taxon>Acidobacteriaceae</taxon>
        <taxon>Acidisarcina</taxon>
    </lineage>
</organism>
<dbReference type="EMBL" id="CP030840">
    <property type="protein sequence ID" value="AXC11628.1"/>
    <property type="molecule type" value="Genomic_DNA"/>
</dbReference>
<dbReference type="RefSeq" id="WP_161557289.1">
    <property type="nucleotide sequence ID" value="NZ_CP030840.1"/>
</dbReference>
<dbReference type="Proteomes" id="UP000253606">
    <property type="component" value="Chromosome"/>
</dbReference>
<dbReference type="KEGG" id="abas:ACPOL_2304"/>
<gene>
    <name evidence="2" type="ORF">ACPOL_2304</name>
</gene>